<sequence>MERIKGILGFGGMRLPMKDGEVVIDEMNRMVDAFLEAGFNYFDTAHGYLQGQSELALRECLARRYPRDRFVLTDKLTDCFFKSQADIRPLFEAQLQACGVEYFDFYLMHAQGLTNYDHFKACRAYETAFALKAEGKIRHVGISFHDRAEVLEQILTDYPDIEVVQLQFNYLDYDDPAVQSRRCYEVCRRHNKPVLVMEPAKGGSLVNLPPDARAVLDGLHGGAPASYALRFVGSFPGIRVVLSGMGSVEQVRENTACMKDFRPLDETEMAAVRRVQEIFHSKNLIPCTACRYCTDGCPKHISIPDLFAIMNTKQIHHDWNAHLYYDEVHTAPGRRASDCIKCGKCEKACPQHLPIRQLLEQVSQEFDKAR</sequence>
<dbReference type="PROSITE" id="PS51379">
    <property type="entry name" value="4FE4S_FER_2"/>
    <property type="match status" value="1"/>
</dbReference>
<dbReference type="RefSeq" id="WP_302930199.1">
    <property type="nucleotide sequence ID" value="NZ_JAJEPW010000102.1"/>
</dbReference>
<comment type="caution">
    <text evidence="5">The sequence shown here is derived from an EMBL/GenBank/DDBJ whole genome shotgun (WGS) entry which is preliminary data.</text>
</comment>
<evidence type="ECO:0000259" key="4">
    <source>
        <dbReference type="PROSITE" id="PS51379"/>
    </source>
</evidence>
<dbReference type="Gene3D" id="3.30.70.20">
    <property type="match status" value="1"/>
</dbReference>
<dbReference type="Proteomes" id="UP001199319">
    <property type="component" value="Unassembled WGS sequence"/>
</dbReference>
<dbReference type="GO" id="GO:0046872">
    <property type="term" value="F:metal ion binding"/>
    <property type="evidence" value="ECO:0007669"/>
    <property type="project" value="UniProtKB-KW"/>
</dbReference>
<protein>
    <submittedName>
        <fullName evidence="5">Aldo/keto reductase</fullName>
    </submittedName>
</protein>
<dbReference type="InterPro" id="IPR023210">
    <property type="entry name" value="NADP_OxRdtase_dom"/>
</dbReference>
<dbReference type="Pfam" id="PF00248">
    <property type="entry name" value="Aldo_ket_red"/>
    <property type="match status" value="1"/>
</dbReference>
<evidence type="ECO:0000313" key="5">
    <source>
        <dbReference type="EMBL" id="MCC2131083.1"/>
    </source>
</evidence>
<dbReference type="InterPro" id="IPR036812">
    <property type="entry name" value="NAD(P)_OxRdtase_dom_sf"/>
</dbReference>
<dbReference type="InterPro" id="IPR017896">
    <property type="entry name" value="4Fe4S_Fe-S-bd"/>
</dbReference>
<dbReference type="CDD" id="cd19096">
    <property type="entry name" value="AKR_Fe-S_oxidoreductase"/>
    <property type="match status" value="1"/>
</dbReference>
<dbReference type="EMBL" id="JAJEPW010000102">
    <property type="protein sequence ID" value="MCC2131083.1"/>
    <property type="molecule type" value="Genomic_DNA"/>
</dbReference>
<dbReference type="PROSITE" id="PS00198">
    <property type="entry name" value="4FE4S_FER_1"/>
    <property type="match status" value="1"/>
</dbReference>
<keyword evidence="2" id="KW-0408">Iron</keyword>
<dbReference type="Pfam" id="PF13187">
    <property type="entry name" value="Fer4_9"/>
    <property type="match status" value="1"/>
</dbReference>
<evidence type="ECO:0000256" key="1">
    <source>
        <dbReference type="ARBA" id="ARBA00022723"/>
    </source>
</evidence>
<dbReference type="SUPFAM" id="SSF51430">
    <property type="entry name" value="NAD(P)-linked oxidoreductase"/>
    <property type="match status" value="1"/>
</dbReference>
<dbReference type="PANTHER" id="PTHR43312:SF2">
    <property type="entry name" value="OXIDOREDUCTASE"/>
    <property type="match status" value="1"/>
</dbReference>
<reference evidence="5" key="1">
    <citation type="submission" date="2021-10" db="EMBL/GenBank/DDBJ databases">
        <title>Anaerobic single-cell dispensing facilitates the cultivation of human gut bacteria.</title>
        <authorList>
            <person name="Afrizal A."/>
        </authorList>
    </citation>
    <scope>NUCLEOTIDE SEQUENCE</scope>
    <source>
        <strain evidence="5">CLA-AA-H272</strain>
    </source>
</reference>
<evidence type="ECO:0000256" key="2">
    <source>
        <dbReference type="ARBA" id="ARBA00023004"/>
    </source>
</evidence>
<keyword evidence="6" id="KW-1185">Reference proteome</keyword>
<name>A0AAE3AH61_9FIRM</name>
<dbReference type="Gene3D" id="3.20.20.100">
    <property type="entry name" value="NADP-dependent oxidoreductase domain"/>
    <property type="match status" value="1"/>
</dbReference>
<dbReference type="SUPFAM" id="SSF46548">
    <property type="entry name" value="alpha-helical ferredoxin"/>
    <property type="match status" value="1"/>
</dbReference>
<dbReference type="InterPro" id="IPR017900">
    <property type="entry name" value="4Fe4S_Fe_S_CS"/>
</dbReference>
<evidence type="ECO:0000313" key="6">
    <source>
        <dbReference type="Proteomes" id="UP001199319"/>
    </source>
</evidence>
<evidence type="ECO:0000256" key="3">
    <source>
        <dbReference type="ARBA" id="ARBA00023014"/>
    </source>
</evidence>
<gene>
    <name evidence="5" type="ORF">LKD37_16540</name>
</gene>
<dbReference type="InterPro" id="IPR053135">
    <property type="entry name" value="AKR2_Oxidoreductase"/>
</dbReference>
<proteinExistence type="predicted"/>
<dbReference type="PANTHER" id="PTHR43312">
    <property type="entry name" value="D-THREO-ALDOSE 1-DEHYDROGENASE"/>
    <property type="match status" value="1"/>
</dbReference>
<dbReference type="AlphaFoldDB" id="A0AAE3AH61"/>
<feature type="domain" description="4Fe-4S ferredoxin-type" evidence="4">
    <location>
        <begin position="330"/>
        <end position="358"/>
    </location>
</feature>
<accession>A0AAE3AH61</accession>
<keyword evidence="3" id="KW-0411">Iron-sulfur</keyword>
<keyword evidence="1" id="KW-0479">Metal-binding</keyword>
<organism evidence="5 6">
    <name type="scientific">Brotocaccenecus cirricatena</name>
    <dbReference type="NCBI Taxonomy" id="3064195"/>
    <lineage>
        <taxon>Bacteria</taxon>
        <taxon>Bacillati</taxon>
        <taxon>Bacillota</taxon>
        <taxon>Clostridia</taxon>
        <taxon>Eubacteriales</taxon>
        <taxon>Oscillospiraceae</taxon>
        <taxon>Brotocaccenecus</taxon>
    </lineage>
</organism>
<dbReference type="GO" id="GO:0051536">
    <property type="term" value="F:iron-sulfur cluster binding"/>
    <property type="evidence" value="ECO:0007669"/>
    <property type="project" value="UniProtKB-KW"/>
</dbReference>